<dbReference type="OrthoDB" id="9787061at2"/>
<proteinExistence type="predicted"/>
<sequence length="241" mass="26317">MSDSPFPLPPVRPPAQLDVFLLRYVDIPAAMALQQLFAHEVDSADGHRAALLLCEHPPCYSRGTAQLTDFTAEQTARDSGLVGQAMPHSAELIYHGPGQLAIYPVLSLSRMELSPLGYRRGLENLLARVCIGQGASEVETIPGEGIHCRGGLVARSAAHIRNDMTQLGTFLNVSRDYDLGTGRKSTTLASASRRSPQVPQVKSDVISQLEAWFDGVKTHVYTRHPLLQRKRLRPGGETNTD</sequence>
<name>F0SG70_RUBBR</name>
<dbReference type="KEGG" id="pbs:Plabr_1802"/>
<dbReference type="PANTHER" id="PTHR10993">
    <property type="entry name" value="OCTANOYLTRANSFERASE"/>
    <property type="match status" value="1"/>
</dbReference>
<accession>F0SG70</accession>
<dbReference type="PANTHER" id="PTHR10993:SF7">
    <property type="entry name" value="LIPOYLTRANSFERASE 2, MITOCHONDRIAL-RELATED"/>
    <property type="match status" value="1"/>
</dbReference>
<keyword evidence="3" id="KW-1185">Reference proteome</keyword>
<feature type="domain" description="BPL/LPL catalytic" evidence="1">
    <location>
        <begin position="45"/>
        <end position="217"/>
    </location>
</feature>
<dbReference type="InterPro" id="IPR004143">
    <property type="entry name" value="BPL_LPL_catalytic"/>
</dbReference>
<dbReference type="eggNOG" id="COG0321">
    <property type="taxonomic scope" value="Bacteria"/>
</dbReference>
<dbReference type="Gene3D" id="3.30.930.10">
    <property type="entry name" value="Bira Bifunctional Protein, Domain 2"/>
    <property type="match status" value="1"/>
</dbReference>
<evidence type="ECO:0000313" key="2">
    <source>
        <dbReference type="EMBL" id="ADY59412.1"/>
    </source>
</evidence>
<reference evidence="3" key="1">
    <citation type="submission" date="2011-02" db="EMBL/GenBank/DDBJ databases">
        <title>The complete genome of Planctomyces brasiliensis DSM 5305.</title>
        <authorList>
            <person name="Lucas S."/>
            <person name="Copeland A."/>
            <person name="Lapidus A."/>
            <person name="Bruce D."/>
            <person name="Goodwin L."/>
            <person name="Pitluck S."/>
            <person name="Kyrpides N."/>
            <person name="Mavromatis K."/>
            <person name="Pagani I."/>
            <person name="Ivanova N."/>
            <person name="Ovchinnikova G."/>
            <person name="Lu M."/>
            <person name="Detter J.C."/>
            <person name="Han C."/>
            <person name="Land M."/>
            <person name="Hauser L."/>
            <person name="Markowitz V."/>
            <person name="Cheng J.-F."/>
            <person name="Hugenholtz P."/>
            <person name="Woyke T."/>
            <person name="Wu D."/>
            <person name="Tindall B."/>
            <person name="Pomrenke H.G."/>
            <person name="Brambilla E."/>
            <person name="Klenk H.-P."/>
            <person name="Eisen J.A."/>
        </authorList>
    </citation>
    <scope>NUCLEOTIDE SEQUENCE [LARGE SCALE GENOMIC DNA]</scope>
    <source>
        <strain evidence="3">ATCC 49424 / DSM 5305 / JCM 21570 / NBRC 103401 / IFAM 1448</strain>
    </source>
</reference>
<evidence type="ECO:0000313" key="3">
    <source>
        <dbReference type="Proteomes" id="UP000006860"/>
    </source>
</evidence>
<gene>
    <name evidence="2" type="ordered locus">Plabr_1802</name>
</gene>
<dbReference type="HOGENOM" id="CLU_035168_1_1_0"/>
<dbReference type="EMBL" id="CP002546">
    <property type="protein sequence ID" value="ADY59412.1"/>
    <property type="molecule type" value="Genomic_DNA"/>
</dbReference>
<evidence type="ECO:0000259" key="1">
    <source>
        <dbReference type="PROSITE" id="PS51733"/>
    </source>
</evidence>
<dbReference type="GO" id="GO:0009249">
    <property type="term" value="P:protein lipoylation"/>
    <property type="evidence" value="ECO:0007669"/>
    <property type="project" value="TreeGrafter"/>
</dbReference>
<dbReference type="InterPro" id="IPR045864">
    <property type="entry name" value="aa-tRNA-synth_II/BPL/LPL"/>
</dbReference>
<dbReference type="RefSeq" id="WP_013628139.1">
    <property type="nucleotide sequence ID" value="NC_015174.1"/>
</dbReference>
<dbReference type="SUPFAM" id="SSF55681">
    <property type="entry name" value="Class II aaRS and biotin synthetases"/>
    <property type="match status" value="1"/>
</dbReference>
<organism evidence="2 3">
    <name type="scientific">Rubinisphaera brasiliensis (strain ATCC 49424 / DSM 5305 / JCM 21570 / IAM 15109 / NBRC 103401 / IFAM 1448)</name>
    <name type="common">Planctomyces brasiliensis</name>
    <dbReference type="NCBI Taxonomy" id="756272"/>
    <lineage>
        <taxon>Bacteria</taxon>
        <taxon>Pseudomonadati</taxon>
        <taxon>Planctomycetota</taxon>
        <taxon>Planctomycetia</taxon>
        <taxon>Planctomycetales</taxon>
        <taxon>Planctomycetaceae</taxon>
        <taxon>Rubinisphaera</taxon>
    </lineage>
</organism>
<dbReference type="Proteomes" id="UP000006860">
    <property type="component" value="Chromosome"/>
</dbReference>
<dbReference type="Pfam" id="PF21948">
    <property type="entry name" value="LplA-B_cat"/>
    <property type="match status" value="1"/>
</dbReference>
<protein>
    <recommendedName>
        <fullName evidence="1">BPL/LPL catalytic domain-containing protein</fullName>
    </recommendedName>
</protein>
<dbReference type="AlphaFoldDB" id="F0SG70"/>
<dbReference type="PROSITE" id="PS51733">
    <property type="entry name" value="BPL_LPL_CATALYTIC"/>
    <property type="match status" value="1"/>
</dbReference>
<dbReference type="STRING" id="756272.Plabr_1802"/>